<dbReference type="GO" id="GO:0061630">
    <property type="term" value="F:ubiquitin protein ligase activity"/>
    <property type="evidence" value="ECO:0007669"/>
    <property type="project" value="TreeGrafter"/>
</dbReference>
<dbReference type="PROSITE" id="PS51125">
    <property type="entry name" value="NHL"/>
    <property type="match status" value="1"/>
</dbReference>
<feature type="region of interest" description="Disordered" evidence="3">
    <location>
        <begin position="174"/>
        <end position="219"/>
    </location>
</feature>
<dbReference type="Pfam" id="PF01436">
    <property type="entry name" value="NHL"/>
    <property type="match status" value="1"/>
</dbReference>
<dbReference type="InterPro" id="IPR001258">
    <property type="entry name" value="NHL_repeat"/>
</dbReference>
<proteinExistence type="predicted"/>
<organism evidence="4 5">
    <name type="scientific">Plectus sambesii</name>
    <dbReference type="NCBI Taxonomy" id="2011161"/>
    <lineage>
        <taxon>Eukaryota</taxon>
        <taxon>Metazoa</taxon>
        <taxon>Ecdysozoa</taxon>
        <taxon>Nematoda</taxon>
        <taxon>Chromadorea</taxon>
        <taxon>Plectida</taxon>
        <taxon>Plectina</taxon>
        <taxon>Plectoidea</taxon>
        <taxon>Plectidae</taxon>
        <taxon>Plectus</taxon>
    </lineage>
</organism>
<dbReference type="GO" id="GO:0000209">
    <property type="term" value="P:protein polyubiquitination"/>
    <property type="evidence" value="ECO:0007669"/>
    <property type="project" value="TreeGrafter"/>
</dbReference>
<evidence type="ECO:0000313" key="4">
    <source>
        <dbReference type="Proteomes" id="UP000887566"/>
    </source>
</evidence>
<dbReference type="GO" id="GO:0043161">
    <property type="term" value="P:proteasome-mediated ubiquitin-dependent protein catabolic process"/>
    <property type="evidence" value="ECO:0007669"/>
    <property type="project" value="TreeGrafter"/>
</dbReference>
<protein>
    <submittedName>
        <fullName evidence="5">Uncharacterized protein</fullName>
    </submittedName>
</protein>
<evidence type="ECO:0000256" key="2">
    <source>
        <dbReference type="PROSITE-ProRule" id="PRU00504"/>
    </source>
</evidence>
<keyword evidence="1" id="KW-0677">Repeat</keyword>
<evidence type="ECO:0000256" key="3">
    <source>
        <dbReference type="SAM" id="MobiDB-lite"/>
    </source>
</evidence>
<feature type="compositionally biased region" description="Polar residues" evidence="3">
    <location>
        <begin position="1"/>
        <end position="13"/>
    </location>
</feature>
<feature type="compositionally biased region" description="Basic and acidic residues" evidence="3">
    <location>
        <begin position="174"/>
        <end position="187"/>
    </location>
</feature>
<feature type="repeat" description="NHL" evidence="2">
    <location>
        <begin position="218"/>
        <end position="258"/>
    </location>
</feature>
<accession>A0A914WSA6</accession>
<feature type="compositionally biased region" description="Low complexity" evidence="3">
    <location>
        <begin position="67"/>
        <end position="79"/>
    </location>
</feature>
<dbReference type="PANTHER" id="PTHR24104:SF51">
    <property type="entry name" value="SMP-30_GLUCONOLACTONASE_LRE-LIKE REGION DOMAIN-CONTAINING PROTEIN"/>
    <property type="match status" value="1"/>
</dbReference>
<reference evidence="5" key="1">
    <citation type="submission" date="2022-11" db="UniProtKB">
        <authorList>
            <consortium name="WormBaseParasite"/>
        </authorList>
    </citation>
    <scope>IDENTIFICATION</scope>
</reference>
<dbReference type="Gene3D" id="2.120.10.30">
    <property type="entry name" value="TolB, C-terminal domain"/>
    <property type="match status" value="1"/>
</dbReference>
<feature type="compositionally biased region" description="Basic and acidic residues" evidence="3">
    <location>
        <begin position="54"/>
        <end position="66"/>
    </location>
</feature>
<feature type="region of interest" description="Disordered" evidence="3">
    <location>
        <begin position="1"/>
        <end position="115"/>
    </location>
</feature>
<dbReference type="PANTHER" id="PTHR24104">
    <property type="entry name" value="E3 UBIQUITIN-PROTEIN LIGASE NHLRC1-RELATED"/>
    <property type="match status" value="1"/>
</dbReference>
<feature type="compositionally biased region" description="Basic residues" evidence="3">
    <location>
        <begin position="80"/>
        <end position="97"/>
    </location>
</feature>
<dbReference type="WBParaSite" id="PSAMB.scaffold508size48791.g6642.t1">
    <property type="protein sequence ID" value="PSAMB.scaffold508size48791.g6642.t1"/>
    <property type="gene ID" value="PSAMB.scaffold508size48791.g6642"/>
</dbReference>
<name>A0A914WSA6_9BILA</name>
<evidence type="ECO:0000256" key="1">
    <source>
        <dbReference type="ARBA" id="ARBA00022737"/>
    </source>
</evidence>
<dbReference type="InterPro" id="IPR011042">
    <property type="entry name" value="6-blade_b-propeller_TolB-like"/>
</dbReference>
<dbReference type="CDD" id="cd14959">
    <property type="entry name" value="NHL_brat_like"/>
    <property type="match status" value="1"/>
</dbReference>
<dbReference type="InterPro" id="IPR050952">
    <property type="entry name" value="TRIM-NHL_E3_ligases"/>
</dbReference>
<feature type="compositionally biased region" description="Polar residues" evidence="3">
    <location>
        <begin position="102"/>
        <end position="115"/>
    </location>
</feature>
<evidence type="ECO:0000313" key="5">
    <source>
        <dbReference type="WBParaSite" id="PSAMB.scaffold508size48791.g6642.t1"/>
    </source>
</evidence>
<dbReference type="Proteomes" id="UP000887566">
    <property type="component" value="Unplaced"/>
</dbReference>
<keyword evidence="4" id="KW-1185">Reference proteome</keyword>
<dbReference type="SUPFAM" id="SSF101898">
    <property type="entry name" value="NHL repeat"/>
    <property type="match status" value="1"/>
</dbReference>
<dbReference type="AlphaFoldDB" id="A0A914WSA6"/>
<sequence>MSTATEFISSSAFFDSVLPPSNAADSKTAGGRSSSASNAEDDFADRTQSSPARSLRDDPITDDVRIRSPPSSRSSSNSSHRSKRPTGARDSRRRVARDRRGTTPTNGWTQQPTASDMNALSGRMSAASMAPPTNQYPDFMYGYGTQNAAAAPPGAVSVAQMAPGQLRQPSLRRTPVEDGAHSDHDRTSSNTPSDSGAIGSGKPSSARSPKPMNSLHMFGSLGPAPGQFNSPHGFCLGLEDEIVVADTNNHRIQVMSKSGAPISHFGKPGKGDGELFYPRKVALIRGRDPRYVVCDRGNERSRMQVFSRRGEFLKKIVIRYVDIVAGLSVDSDGKIIVVDSVSPTVFRINSDTGELEKWFDCSEYMKEPSDIAVFGREYFICDFKGNCVCVFADDGRFMRKIGSEDLTPFPNGIDVSNHGDVLIGDSHGNRFHVSVFKKSGEFVQDFECATVKVSRCCGLRITGEGYVVTLAKNNHHLLVLDTLYVH</sequence>